<evidence type="ECO:0000313" key="1">
    <source>
        <dbReference type="EMBL" id="CAH0537091.1"/>
    </source>
</evidence>
<evidence type="ECO:0000313" key="2">
    <source>
        <dbReference type="Proteomes" id="UP000838748"/>
    </source>
</evidence>
<dbReference type="Proteomes" id="UP000838748">
    <property type="component" value="Unassembled WGS sequence"/>
</dbReference>
<sequence length="53" mass="6280">MKIQKIANSIINPLWSMTISNYMFQTGKNHIETCSYIGHCYRYRQVNKKQPNS</sequence>
<gene>
    <name evidence="1" type="ORF">VMF7928_00927</name>
</gene>
<name>A0ABM9A0Q4_9VIBR</name>
<proteinExistence type="predicted"/>
<reference evidence="1" key="1">
    <citation type="submission" date="2021-11" db="EMBL/GenBank/DDBJ databases">
        <authorList>
            <person name="Rodrigo-Torres L."/>
            <person name="Arahal R. D."/>
            <person name="Lucena T."/>
        </authorList>
    </citation>
    <scope>NUCLEOTIDE SEQUENCE</scope>
    <source>
        <strain evidence="1">CECT 7928</strain>
    </source>
</reference>
<keyword evidence="2" id="KW-1185">Reference proteome</keyword>
<protein>
    <submittedName>
        <fullName evidence="1">Uncharacterized protein</fullName>
    </submittedName>
</protein>
<accession>A0ABM9A0Q4</accession>
<comment type="caution">
    <text evidence="1">The sequence shown here is derived from an EMBL/GenBank/DDBJ whole genome shotgun (WGS) entry which is preliminary data.</text>
</comment>
<dbReference type="EMBL" id="CAKLDM010000001">
    <property type="protein sequence ID" value="CAH0537091.1"/>
    <property type="molecule type" value="Genomic_DNA"/>
</dbReference>
<organism evidence="1 2">
    <name type="scientific">Vibrio marisflavi CECT 7928</name>
    <dbReference type="NCBI Taxonomy" id="634439"/>
    <lineage>
        <taxon>Bacteria</taxon>
        <taxon>Pseudomonadati</taxon>
        <taxon>Pseudomonadota</taxon>
        <taxon>Gammaproteobacteria</taxon>
        <taxon>Vibrionales</taxon>
        <taxon>Vibrionaceae</taxon>
        <taxon>Vibrio</taxon>
    </lineage>
</organism>